<dbReference type="GO" id="GO:0015288">
    <property type="term" value="F:porin activity"/>
    <property type="evidence" value="ECO:0007669"/>
    <property type="project" value="InterPro"/>
</dbReference>
<dbReference type="InterPro" id="IPR050298">
    <property type="entry name" value="Gram-neg_bact_OMP"/>
</dbReference>
<keyword evidence="2 4" id="KW-0732">Signal</keyword>
<keyword evidence="9" id="KW-1185">Reference proteome</keyword>
<evidence type="ECO:0000313" key="9">
    <source>
        <dbReference type="Proteomes" id="UP001283366"/>
    </source>
</evidence>
<evidence type="ECO:0000313" key="7">
    <source>
        <dbReference type="EMBL" id="SMS00673.1"/>
    </source>
</evidence>
<sequence>MKKTLIALAVLSAANVVNAAEILKTDAASVDFYGQLREELKQVDWGNKSDDANTTLSSGSSRAGVNSIYTITDDIDVLATVEFGIGQSNSGTSRKHYLGFASKEWGTITVGKQSILSDDVWGVENDWIGLGYSVLPEAQAEGYEMNWLQDAMIKYTLEGSAGWLKVAYSYDNGNDDPTTAELYAGTTFGNVELYGGVGYQENKTTTTKTKDVSITSGSNTYTVESKTTTVNSQELTHEMLTVNYKGDGWNLGTTYWHLELEDNAANTKLTSDSVALAGSYSLTEKLSVYGGYEYIKDFQQENNDFDGVYSGLFYQYASWTKLYAETGVNDSDKIGSDSYWGIGVRVYW</sequence>
<feature type="chain" id="PRO_5012802960" evidence="4">
    <location>
        <begin position="20"/>
        <end position="348"/>
    </location>
</feature>
<evidence type="ECO:0000256" key="3">
    <source>
        <dbReference type="ARBA" id="ARBA00023136"/>
    </source>
</evidence>
<evidence type="ECO:0000256" key="4">
    <source>
        <dbReference type="SAM" id="SignalP"/>
    </source>
</evidence>
<organism evidence="7 8">
    <name type="scientific">Vibrio mangrovi</name>
    <dbReference type="NCBI Taxonomy" id="474394"/>
    <lineage>
        <taxon>Bacteria</taxon>
        <taxon>Pseudomonadati</taxon>
        <taxon>Pseudomonadota</taxon>
        <taxon>Gammaproteobacteria</taxon>
        <taxon>Vibrionales</taxon>
        <taxon>Vibrionaceae</taxon>
        <taxon>Vibrio</taxon>
    </lineage>
</organism>
<dbReference type="RefSeq" id="WP_087480695.1">
    <property type="nucleotide sequence ID" value="NZ_AP024883.1"/>
</dbReference>
<dbReference type="PANTHER" id="PTHR34501:SF2">
    <property type="entry name" value="OUTER MEMBRANE PORIN F-RELATED"/>
    <property type="match status" value="1"/>
</dbReference>
<gene>
    <name evidence="7" type="primary">ompH_2</name>
    <name evidence="6" type="ORF">SBX37_00080</name>
    <name evidence="7" type="ORF">VIM7927_01942</name>
</gene>
<name>A0A1Y6IXB2_9VIBR</name>
<dbReference type="Gene3D" id="2.40.160.10">
    <property type="entry name" value="Porin"/>
    <property type="match status" value="1"/>
</dbReference>
<accession>A0A1Y6IXB2</accession>
<dbReference type="Proteomes" id="UP001283366">
    <property type="component" value="Unassembled WGS sequence"/>
</dbReference>
<dbReference type="EMBL" id="JAWRCO010000001">
    <property type="protein sequence ID" value="MDW6001306.1"/>
    <property type="molecule type" value="Genomic_DNA"/>
</dbReference>
<reference evidence="7 8" key="1">
    <citation type="submission" date="2017-05" db="EMBL/GenBank/DDBJ databases">
        <authorList>
            <person name="Song R."/>
            <person name="Chenine A.L."/>
            <person name="Ruprecht R.M."/>
        </authorList>
    </citation>
    <scope>NUCLEOTIDE SEQUENCE [LARGE SCALE GENOMIC DNA]</scope>
    <source>
        <strain evidence="7 8">CECT 7927</strain>
    </source>
</reference>
<evidence type="ECO:0000259" key="5">
    <source>
        <dbReference type="Pfam" id="PF13609"/>
    </source>
</evidence>
<evidence type="ECO:0000256" key="1">
    <source>
        <dbReference type="ARBA" id="ARBA00004571"/>
    </source>
</evidence>
<dbReference type="EMBL" id="FXXI01000002">
    <property type="protein sequence ID" value="SMS00673.1"/>
    <property type="molecule type" value="Genomic_DNA"/>
</dbReference>
<dbReference type="SUPFAM" id="SSF56935">
    <property type="entry name" value="Porins"/>
    <property type="match status" value="1"/>
</dbReference>
<keyword evidence="3" id="KW-0472">Membrane</keyword>
<feature type="signal peptide" evidence="4">
    <location>
        <begin position="1"/>
        <end position="19"/>
    </location>
</feature>
<dbReference type="GO" id="GO:0009279">
    <property type="term" value="C:cell outer membrane"/>
    <property type="evidence" value="ECO:0007669"/>
    <property type="project" value="UniProtKB-SubCell"/>
</dbReference>
<comment type="subcellular location">
    <subcellularLocation>
        <location evidence="1">Cell outer membrane</location>
        <topology evidence="1">Multi-pass membrane protein</topology>
    </subcellularLocation>
</comment>
<dbReference type="InterPro" id="IPR023614">
    <property type="entry name" value="Porin_dom_sf"/>
</dbReference>
<dbReference type="Proteomes" id="UP000196125">
    <property type="component" value="Unassembled WGS sequence"/>
</dbReference>
<proteinExistence type="predicted"/>
<evidence type="ECO:0000313" key="8">
    <source>
        <dbReference type="Proteomes" id="UP000196125"/>
    </source>
</evidence>
<dbReference type="AlphaFoldDB" id="A0A1Y6IXB2"/>
<dbReference type="InterPro" id="IPR033900">
    <property type="entry name" value="Gram_neg_porin_domain"/>
</dbReference>
<reference evidence="6 9" key="2">
    <citation type="submission" date="2023-11" db="EMBL/GenBank/DDBJ databases">
        <title>Plant-associative lifestyle of Vibrio porteresiae and its evolutionary dynamics.</title>
        <authorList>
            <person name="Rameshkumar N."/>
            <person name="Kirti K."/>
        </authorList>
    </citation>
    <scope>NUCLEOTIDE SEQUENCE [LARGE SCALE GENOMIC DNA]</scope>
    <source>
        <strain evidence="6 9">MSSRF38</strain>
    </source>
</reference>
<dbReference type="OrthoDB" id="5904191at2"/>
<dbReference type="PANTHER" id="PTHR34501">
    <property type="entry name" value="PROTEIN YDDL-RELATED"/>
    <property type="match status" value="1"/>
</dbReference>
<protein>
    <submittedName>
        <fullName evidence="6 7">Porin</fullName>
    </submittedName>
</protein>
<dbReference type="Pfam" id="PF13609">
    <property type="entry name" value="Porin_4"/>
    <property type="match status" value="1"/>
</dbReference>
<evidence type="ECO:0000313" key="6">
    <source>
        <dbReference type="EMBL" id="MDW6001306.1"/>
    </source>
</evidence>
<evidence type="ECO:0000256" key="2">
    <source>
        <dbReference type="ARBA" id="ARBA00022729"/>
    </source>
</evidence>
<feature type="domain" description="Porin" evidence="5">
    <location>
        <begin position="7"/>
        <end position="332"/>
    </location>
</feature>
<dbReference type="CDD" id="cd00342">
    <property type="entry name" value="gram_neg_porins"/>
    <property type="match status" value="1"/>
</dbReference>